<evidence type="ECO:0000256" key="1">
    <source>
        <dbReference type="SAM" id="MobiDB-lite"/>
    </source>
</evidence>
<evidence type="ECO:0000313" key="4">
    <source>
        <dbReference type="Proteomes" id="UP000694892"/>
    </source>
</evidence>
<dbReference type="AlphaFoldDB" id="A0A974C3A2"/>
<dbReference type="EMBL" id="CM004481">
    <property type="protein sequence ID" value="OCT65767.1"/>
    <property type="molecule type" value="Genomic_DNA"/>
</dbReference>
<name>A0A974C3A2_XENLA</name>
<dbReference type="Proteomes" id="UP000694892">
    <property type="component" value="Chromosome 8S"/>
</dbReference>
<sequence>MADPVTKQELKQLLQFLPFLRTQLGNVNPAYNSNATYIHNVQTLDQNLPVTSQHSVNLESVPSIITETQVMPQESIITEVICENTSEAITTNVESVNNRKKPNGKQKFKSKHCGNNCNISEKKNVGDFSSSDLSEDDRNVQSKSALNDQNRKRMTKFSDEELEVLIREVNFTDFTETYNLLYGFLASKISHQRKNQIWESIKNKVCSVGVGQRTVIQLKKRWLDI</sequence>
<evidence type="ECO:0000313" key="3">
    <source>
        <dbReference type="EMBL" id="OCT65767.1"/>
    </source>
</evidence>
<dbReference type="GO" id="GO:0005634">
    <property type="term" value="C:nucleus"/>
    <property type="evidence" value="ECO:0007669"/>
    <property type="project" value="TreeGrafter"/>
</dbReference>
<feature type="domain" description="Myb/SANT-like DNA-binding" evidence="2">
    <location>
        <begin position="153"/>
        <end position="224"/>
    </location>
</feature>
<feature type="region of interest" description="Disordered" evidence="1">
    <location>
        <begin position="127"/>
        <end position="146"/>
    </location>
</feature>
<dbReference type="InterPro" id="IPR028002">
    <property type="entry name" value="Myb_DNA-bind_5"/>
</dbReference>
<gene>
    <name evidence="3" type="ORF">XELAEV_18042011mg</name>
</gene>
<dbReference type="PANTHER" id="PTHR23098:SF22">
    <property type="entry name" value="MYB-LIKE DOMAIN-CONTAINING PROTEIN"/>
    <property type="match status" value="1"/>
</dbReference>
<protein>
    <recommendedName>
        <fullName evidence="2">Myb/SANT-like DNA-binding domain-containing protein</fullName>
    </recommendedName>
</protein>
<dbReference type="Pfam" id="PF13873">
    <property type="entry name" value="Myb_DNA-bind_5"/>
    <property type="match status" value="1"/>
</dbReference>
<accession>A0A974C3A2</accession>
<reference evidence="4" key="1">
    <citation type="journal article" date="2016" name="Nature">
        <title>Genome evolution in the allotetraploid frog Xenopus laevis.</title>
        <authorList>
            <person name="Session A.M."/>
            <person name="Uno Y."/>
            <person name="Kwon T."/>
            <person name="Chapman J.A."/>
            <person name="Toyoda A."/>
            <person name="Takahashi S."/>
            <person name="Fukui A."/>
            <person name="Hikosaka A."/>
            <person name="Suzuki A."/>
            <person name="Kondo M."/>
            <person name="van Heeringen S.J."/>
            <person name="Quigley I."/>
            <person name="Heinz S."/>
            <person name="Ogino H."/>
            <person name="Ochi H."/>
            <person name="Hellsten U."/>
            <person name="Lyons J.B."/>
            <person name="Simakov O."/>
            <person name="Putnam N."/>
            <person name="Stites J."/>
            <person name="Kuroki Y."/>
            <person name="Tanaka T."/>
            <person name="Michiue T."/>
            <person name="Watanabe M."/>
            <person name="Bogdanovic O."/>
            <person name="Lister R."/>
            <person name="Georgiou G."/>
            <person name="Paranjpe S.S."/>
            <person name="van Kruijsbergen I."/>
            <person name="Shu S."/>
            <person name="Carlson J."/>
            <person name="Kinoshita T."/>
            <person name="Ohta Y."/>
            <person name="Mawaribuchi S."/>
            <person name="Jenkins J."/>
            <person name="Grimwood J."/>
            <person name="Schmutz J."/>
            <person name="Mitros T."/>
            <person name="Mozaffari S.V."/>
            <person name="Suzuki Y."/>
            <person name="Haramoto Y."/>
            <person name="Yamamoto T.S."/>
            <person name="Takagi C."/>
            <person name="Heald R."/>
            <person name="Miller K."/>
            <person name="Haudenschild C."/>
            <person name="Kitzman J."/>
            <person name="Nakayama T."/>
            <person name="Izutsu Y."/>
            <person name="Robert J."/>
            <person name="Fortriede J."/>
            <person name="Burns K."/>
            <person name="Lotay V."/>
            <person name="Karimi K."/>
            <person name="Yasuoka Y."/>
            <person name="Dichmann D.S."/>
            <person name="Flajnik M.F."/>
            <person name="Houston D.W."/>
            <person name="Shendure J."/>
            <person name="DuPasquier L."/>
            <person name="Vize P.D."/>
            <person name="Zorn A.M."/>
            <person name="Ito M."/>
            <person name="Marcotte E.M."/>
            <person name="Wallingford J.B."/>
            <person name="Ito Y."/>
            <person name="Asashima M."/>
            <person name="Ueno N."/>
            <person name="Matsuda Y."/>
            <person name="Veenstra G.J."/>
            <person name="Fujiyama A."/>
            <person name="Harland R.M."/>
            <person name="Taira M."/>
            <person name="Rokhsar D.S."/>
        </authorList>
    </citation>
    <scope>NUCLEOTIDE SEQUENCE [LARGE SCALE GENOMIC DNA]</scope>
    <source>
        <strain evidence="4">J</strain>
    </source>
</reference>
<evidence type="ECO:0000259" key="2">
    <source>
        <dbReference type="Pfam" id="PF13873"/>
    </source>
</evidence>
<dbReference type="PANTHER" id="PTHR23098">
    <property type="entry name" value="AGAP001331-PA-RELATED"/>
    <property type="match status" value="1"/>
</dbReference>
<organism evidence="3 4">
    <name type="scientific">Xenopus laevis</name>
    <name type="common">African clawed frog</name>
    <dbReference type="NCBI Taxonomy" id="8355"/>
    <lineage>
        <taxon>Eukaryota</taxon>
        <taxon>Metazoa</taxon>
        <taxon>Chordata</taxon>
        <taxon>Craniata</taxon>
        <taxon>Vertebrata</taxon>
        <taxon>Euteleostomi</taxon>
        <taxon>Amphibia</taxon>
        <taxon>Batrachia</taxon>
        <taxon>Anura</taxon>
        <taxon>Pipoidea</taxon>
        <taxon>Pipidae</taxon>
        <taxon>Xenopodinae</taxon>
        <taxon>Xenopus</taxon>
        <taxon>Xenopus</taxon>
    </lineage>
</organism>
<proteinExistence type="predicted"/>